<proteinExistence type="predicted"/>
<name>A0ABD3ICG7_9MARC</name>
<evidence type="ECO:0000313" key="3">
    <source>
        <dbReference type="Proteomes" id="UP001633002"/>
    </source>
</evidence>
<dbReference type="Proteomes" id="UP001633002">
    <property type="component" value="Unassembled WGS sequence"/>
</dbReference>
<accession>A0ABD3ICG7</accession>
<sequence length="444" mass="51203">MVLGLTKDGYLQLTKACRKFIWGVNKEGAEKKSMIAWKKICRKREEGGLGIVNFDLHAKSLKMRLMTKVLTGEDLDWVHLFRAIITWKVLDTQARKNEISEPVEEILLTGNRLRLQDTPVMARILDGWWDARKYLKFKETARVPREVNLEFAVKALLGRESFSVKDGKENLSKLKKIGVLKLQDISEDKLLELQAVDANGGRKVQGTRPCGPTSRATEVLLTRLQQLGPEGAGLNNPGLWEWRREGKVWEGWDQKTQIWRQILRDKTETGDKLNHHWAVSWDTERWKRWWSSLWKAEAFLRDKMWIWKVLLGGLCVNDRLKKMGFGDAIKLDDVRLTYLLLWVAHTKRAWKDRCRLHFEGKSAMTPIKVIIQDAVESGKELAAGQVSHTKRKASEMAVAYLNLMAQQVNKEWRASSFDHKRLVQGPLSHSAATQSREESPHPQE</sequence>
<dbReference type="AlphaFoldDB" id="A0ABD3ICG7"/>
<gene>
    <name evidence="2" type="ORF">R1sor_019415</name>
</gene>
<comment type="caution">
    <text evidence="2">The sequence shown here is derived from an EMBL/GenBank/DDBJ whole genome shotgun (WGS) entry which is preliminary data.</text>
</comment>
<feature type="compositionally biased region" description="Basic and acidic residues" evidence="1">
    <location>
        <begin position="435"/>
        <end position="444"/>
    </location>
</feature>
<keyword evidence="3" id="KW-1185">Reference proteome</keyword>
<feature type="region of interest" description="Disordered" evidence="1">
    <location>
        <begin position="423"/>
        <end position="444"/>
    </location>
</feature>
<organism evidence="2 3">
    <name type="scientific">Riccia sorocarpa</name>
    <dbReference type="NCBI Taxonomy" id="122646"/>
    <lineage>
        <taxon>Eukaryota</taxon>
        <taxon>Viridiplantae</taxon>
        <taxon>Streptophyta</taxon>
        <taxon>Embryophyta</taxon>
        <taxon>Marchantiophyta</taxon>
        <taxon>Marchantiopsida</taxon>
        <taxon>Marchantiidae</taxon>
        <taxon>Marchantiales</taxon>
        <taxon>Ricciaceae</taxon>
        <taxon>Riccia</taxon>
    </lineage>
</organism>
<dbReference type="EMBL" id="JBJQOH010000001">
    <property type="protein sequence ID" value="KAL3701393.1"/>
    <property type="molecule type" value="Genomic_DNA"/>
</dbReference>
<protein>
    <submittedName>
        <fullName evidence="2">Uncharacterized protein</fullName>
    </submittedName>
</protein>
<reference evidence="2 3" key="1">
    <citation type="submission" date="2024-09" db="EMBL/GenBank/DDBJ databases">
        <title>Chromosome-scale assembly of Riccia sorocarpa.</title>
        <authorList>
            <person name="Paukszto L."/>
        </authorList>
    </citation>
    <scope>NUCLEOTIDE SEQUENCE [LARGE SCALE GENOMIC DNA]</scope>
    <source>
        <strain evidence="2">LP-2024</strain>
        <tissue evidence="2">Aerial parts of the thallus</tissue>
    </source>
</reference>
<evidence type="ECO:0000256" key="1">
    <source>
        <dbReference type="SAM" id="MobiDB-lite"/>
    </source>
</evidence>
<evidence type="ECO:0000313" key="2">
    <source>
        <dbReference type="EMBL" id="KAL3701393.1"/>
    </source>
</evidence>